<accession>Q7NCT3</accession>
<gene>
    <name evidence="2" type="ordered locus">gsr2893</name>
</gene>
<dbReference type="InParanoid" id="Q7NCT3"/>
<keyword evidence="3" id="KW-1185">Reference proteome</keyword>
<dbReference type="AlphaFoldDB" id="Q7NCT3"/>
<organism evidence="2 3">
    <name type="scientific">Gloeobacter violaceus (strain ATCC 29082 / PCC 7421)</name>
    <dbReference type="NCBI Taxonomy" id="251221"/>
    <lineage>
        <taxon>Bacteria</taxon>
        <taxon>Bacillati</taxon>
        <taxon>Cyanobacteriota</taxon>
        <taxon>Cyanophyceae</taxon>
        <taxon>Gloeobacterales</taxon>
        <taxon>Gloeobacteraceae</taxon>
        <taxon>Gloeobacter</taxon>
    </lineage>
</organism>
<name>Q7NCT3_GLOVI</name>
<feature type="compositionally biased region" description="Basic and acidic residues" evidence="1">
    <location>
        <begin position="31"/>
        <end position="42"/>
    </location>
</feature>
<evidence type="ECO:0000256" key="1">
    <source>
        <dbReference type="SAM" id="MobiDB-lite"/>
    </source>
</evidence>
<dbReference type="HOGENOM" id="CLU_2537803_0_0_3"/>
<dbReference type="KEGG" id="gvi:gsr2893"/>
<dbReference type="EMBL" id="BA000045">
    <property type="protein sequence ID" value="BAC90834.1"/>
    <property type="molecule type" value="Genomic_DNA"/>
</dbReference>
<evidence type="ECO:0000313" key="2">
    <source>
        <dbReference type="EMBL" id="BAC90834.1"/>
    </source>
</evidence>
<reference evidence="2 3" key="1">
    <citation type="journal article" date="2003" name="DNA Res.">
        <title>Complete genome structure of Gloeobacter violaceus PCC 7421, a cyanobacterium that lacks thylakoids.</title>
        <authorList>
            <person name="Nakamura Y."/>
            <person name="Kaneko T."/>
            <person name="Sato S."/>
            <person name="Mimuro M."/>
            <person name="Miyashita H."/>
            <person name="Tsuchiya T."/>
            <person name="Sasamoto S."/>
            <person name="Watanabe A."/>
            <person name="Kawashima K."/>
            <person name="Kishida Y."/>
            <person name="Kiyokawa C."/>
            <person name="Kohara M."/>
            <person name="Matsumoto M."/>
            <person name="Matsuno A."/>
            <person name="Nakazaki N."/>
            <person name="Shimpo S."/>
            <person name="Takeuchi C."/>
            <person name="Yamada M."/>
            <person name="Tabata S."/>
        </authorList>
    </citation>
    <scope>NUCLEOTIDE SEQUENCE [LARGE SCALE GENOMIC DNA]</scope>
    <source>
        <strain evidence="3">ATCC 29082 / PCC 7421</strain>
    </source>
</reference>
<proteinExistence type="predicted"/>
<reference evidence="2 3" key="2">
    <citation type="journal article" date="2003" name="DNA Res.">
        <title>Complete genome structure of Gloeobacter violaceus PCC 7421, a cyanobacterium that lacks thylakoids (supplement).</title>
        <authorList>
            <person name="Nakamura Y."/>
            <person name="Kaneko T."/>
            <person name="Sato S."/>
            <person name="Mimuro M."/>
            <person name="Miyashita H."/>
            <person name="Tsuchiya T."/>
            <person name="Sasamoto S."/>
            <person name="Watanabe A."/>
            <person name="Kawashima K."/>
            <person name="Kishida Y."/>
            <person name="Kiyokawa C."/>
            <person name="Kohara M."/>
            <person name="Matsumoto M."/>
            <person name="Matsuno A."/>
            <person name="Nakazaki N."/>
            <person name="Shimpo S."/>
            <person name="Takeuchi C."/>
            <person name="Yamada M."/>
            <person name="Tabata S."/>
        </authorList>
    </citation>
    <scope>NUCLEOTIDE SEQUENCE [LARGE SCALE GENOMIC DNA]</scope>
    <source>
        <strain evidence="3">ATCC 29082 / PCC 7421</strain>
    </source>
</reference>
<protein>
    <submittedName>
        <fullName evidence="2">Gsr2893 protein</fullName>
    </submittedName>
</protein>
<dbReference type="Proteomes" id="UP000000557">
    <property type="component" value="Chromosome"/>
</dbReference>
<feature type="region of interest" description="Disordered" evidence="1">
    <location>
        <begin position="1"/>
        <end position="52"/>
    </location>
</feature>
<evidence type="ECO:0000313" key="3">
    <source>
        <dbReference type="Proteomes" id="UP000000557"/>
    </source>
</evidence>
<sequence length="83" mass="8722">MAVGSRDPNAASEDSGKRRRTCGTHLSRSAKRIEQLGKHSDIEPDTGGTATAEAVPHAGKQRLADVQVFVVDPKGGSCPHSQT</sequence>
<dbReference type="EnsemblBacteria" id="BAC90834">
    <property type="protein sequence ID" value="BAC90834"/>
    <property type="gene ID" value="BAC90834"/>
</dbReference>